<dbReference type="Pfam" id="PF08668">
    <property type="entry name" value="HDOD"/>
    <property type="match status" value="1"/>
</dbReference>
<name>A0A1X7JX66_9BACT</name>
<dbReference type="RefSeq" id="WP_085544783.1">
    <property type="nucleotide sequence ID" value="NZ_FXBB01000018.1"/>
</dbReference>
<dbReference type="SUPFAM" id="SSF109604">
    <property type="entry name" value="HD-domain/PDEase-like"/>
    <property type="match status" value="1"/>
</dbReference>
<dbReference type="InterPro" id="IPR052340">
    <property type="entry name" value="RNase_Y/CdgJ"/>
</dbReference>
<organism evidence="2 3">
    <name type="scientific">Dethiosulfovibrio salsuginis</name>
    <dbReference type="NCBI Taxonomy" id="561720"/>
    <lineage>
        <taxon>Bacteria</taxon>
        <taxon>Thermotogati</taxon>
        <taxon>Synergistota</taxon>
        <taxon>Synergistia</taxon>
        <taxon>Synergistales</taxon>
        <taxon>Dethiosulfovibrionaceae</taxon>
        <taxon>Dethiosulfovibrio</taxon>
    </lineage>
</organism>
<sequence>MPLLGTSDLKAGMVLADHLTTPGGRKILSKGSVLSDKNISMMKVWGIAYADVEGSGEDSSSDIGGNQGEDIKGECESMVRSYFPPSLDLEPHGEMFNLCCERCSRLVVSGDRGAIDEITGHNSPESMPSRFDLKEDRPVLRQIVGEDVALSSLPDVYFKIMDVIKSPVSSAASIAKVVSTDPNLSLRLLRLVNSAFYGFPVPIRSISRAIAIVGIRELSSLALAASTMSAFSHIPSEYVDMRSFWRHSIACGVISRVLASHKKIHRDETFFLAGLLHDIGRALLYIKLPSWMGHALGVSRFFRLPLLEVEKRLLGFDHGQATFKLLSQWNIPEPILGLASWHHEPEKHDKPEEAALIWLADWMANGMKVGSSGTYFLPPAQEEIWQLVGLEPETLRSVFIQSERQMSEILRIFLMS</sequence>
<protein>
    <submittedName>
        <fullName evidence="2">HD-like signal output (HDOD) domain, no enzymatic activity</fullName>
    </submittedName>
</protein>
<proteinExistence type="predicted"/>
<keyword evidence="3" id="KW-1185">Reference proteome</keyword>
<feature type="domain" description="HDOD" evidence="1">
    <location>
        <begin position="150"/>
        <end position="345"/>
    </location>
</feature>
<dbReference type="AlphaFoldDB" id="A0A1X7JX66"/>
<dbReference type="Gene3D" id="1.10.3210.10">
    <property type="entry name" value="Hypothetical protein af1432"/>
    <property type="match status" value="1"/>
</dbReference>
<dbReference type="CDD" id="cd00077">
    <property type="entry name" value="HDc"/>
    <property type="match status" value="1"/>
</dbReference>
<dbReference type="Proteomes" id="UP000193355">
    <property type="component" value="Unassembled WGS sequence"/>
</dbReference>
<evidence type="ECO:0000313" key="2">
    <source>
        <dbReference type="EMBL" id="SMG33108.1"/>
    </source>
</evidence>
<dbReference type="PANTHER" id="PTHR33525">
    <property type="match status" value="1"/>
</dbReference>
<dbReference type="PANTHER" id="PTHR33525:SF3">
    <property type="entry name" value="RIBONUCLEASE Y"/>
    <property type="match status" value="1"/>
</dbReference>
<dbReference type="OrthoDB" id="9770715at2"/>
<evidence type="ECO:0000259" key="1">
    <source>
        <dbReference type="PROSITE" id="PS51833"/>
    </source>
</evidence>
<gene>
    <name evidence="2" type="ORF">SAMN06275492_11813</name>
</gene>
<dbReference type="InterPro" id="IPR013976">
    <property type="entry name" value="HDOD"/>
</dbReference>
<accession>A0A1X7JX66</accession>
<evidence type="ECO:0000313" key="3">
    <source>
        <dbReference type="Proteomes" id="UP000193355"/>
    </source>
</evidence>
<dbReference type="EMBL" id="FXBB01000018">
    <property type="protein sequence ID" value="SMG33108.1"/>
    <property type="molecule type" value="Genomic_DNA"/>
</dbReference>
<dbReference type="STRING" id="561720.SAMN06275492_11813"/>
<reference evidence="3" key="1">
    <citation type="submission" date="2017-04" db="EMBL/GenBank/DDBJ databases">
        <authorList>
            <person name="Varghese N."/>
            <person name="Submissions S."/>
        </authorList>
    </citation>
    <scope>NUCLEOTIDE SEQUENCE [LARGE SCALE GENOMIC DNA]</scope>
    <source>
        <strain evidence="3">USBA 82</strain>
    </source>
</reference>
<dbReference type="InterPro" id="IPR003607">
    <property type="entry name" value="HD/PDEase_dom"/>
</dbReference>
<dbReference type="PROSITE" id="PS51833">
    <property type="entry name" value="HDOD"/>
    <property type="match status" value="1"/>
</dbReference>